<dbReference type="Gene3D" id="3.40.395.10">
    <property type="entry name" value="Adenoviral Proteinase, Chain A"/>
    <property type="match status" value="1"/>
</dbReference>
<evidence type="ECO:0000256" key="5">
    <source>
        <dbReference type="SAM" id="MobiDB-lite"/>
    </source>
</evidence>
<dbReference type="PANTHER" id="PTHR12606:SF1">
    <property type="entry name" value="UBIQUITIN-LIKE-SPECIFIC PROTEASE 1A"/>
    <property type="match status" value="1"/>
</dbReference>
<feature type="domain" description="Ubiquitin-like protease family profile" evidence="6">
    <location>
        <begin position="88"/>
        <end position="250"/>
    </location>
</feature>
<dbReference type="GO" id="GO:0016926">
    <property type="term" value="P:protein desumoylation"/>
    <property type="evidence" value="ECO:0007669"/>
    <property type="project" value="TreeGrafter"/>
</dbReference>
<dbReference type="PROSITE" id="PS50600">
    <property type="entry name" value="ULP_PROTEASE"/>
    <property type="match status" value="1"/>
</dbReference>
<protein>
    <submittedName>
        <fullName evidence="8">Ubiquitin-like protease family profile domain-containing protein</fullName>
    </submittedName>
</protein>
<dbReference type="PANTHER" id="PTHR12606">
    <property type="entry name" value="SENTRIN/SUMO-SPECIFIC PROTEASE"/>
    <property type="match status" value="1"/>
</dbReference>
<evidence type="ECO:0000313" key="7">
    <source>
        <dbReference type="Proteomes" id="UP000887540"/>
    </source>
</evidence>
<dbReference type="AlphaFoldDB" id="A0A914C4X2"/>
<dbReference type="GO" id="GO:0080090">
    <property type="term" value="P:regulation of primary metabolic process"/>
    <property type="evidence" value="ECO:0007669"/>
    <property type="project" value="UniProtKB-ARBA"/>
</dbReference>
<evidence type="ECO:0000313" key="8">
    <source>
        <dbReference type="WBParaSite" id="ACRNAN_Path_229.g853.t1"/>
    </source>
</evidence>
<keyword evidence="7" id="KW-1185">Reference proteome</keyword>
<sequence length="282" mass="32340">MSLGGDEKITNDPNSDSKDPSSPLAKEIGNLVLRLRGVGSSRVASRLHELCDKEIFSKMNELLSTTRTRSLSHTNESDEMIIAEDSRASVTRKDFKTLDNRNWLNDQVIDYYLGMISDRSEKNSSLPKVYCVSSFFYASILSHGYKNVKRWLRKVDLFSFDIVFIPIKDKDHWTLMVVDIAKRKLNYLDSLFLNNLAPAMTIKDFLIDYAKEKDTDVNVTEWEIIVVYDVPGQANSNDCGVFICQYVEYLSRKASIDFAQADAQALRKKMAYEIYTHKLLEI</sequence>
<feature type="region of interest" description="Disordered" evidence="5">
    <location>
        <begin position="1"/>
        <end position="24"/>
    </location>
</feature>
<organism evidence="7 8">
    <name type="scientific">Acrobeloides nanus</name>
    <dbReference type="NCBI Taxonomy" id="290746"/>
    <lineage>
        <taxon>Eukaryota</taxon>
        <taxon>Metazoa</taxon>
        <taxon>Ecdysozoa</taxon>
        <taxon>Nematoda</taxon>
        <taxon>Chromadorea</taxon>
        <taxon>Rhabditida</taxon>
        <taxon>Tylenchina</taxon>
        <taxon>Cephalobomorpha</taxon>
        <taxon>Cephaloboidea</taxon>
        <taxon>Cephalobidae</taxon>
        <taxon>Acrobeloides</taxon>
    </lineage>
</organism>
<dbReference type="Proteomes" id="UP000887540">
    <property type="component" value="Unplaced"/>
</dbReference>
<comment type="similarity">
    <text evidence="1">Belongs to the peptidase C48 family.</text>
</comment>
<proteinExistence type="inferred from homology"/>
<dbReference type="GO" id="GO:0006508">
    <property type="term" value="P:proteolysis"/>
    <property type="evidence" value="ECO:0007669"/>
    <property type="project" value="UniProtKB-KW"/>
</dbReference>
<dbReference type="Pfam" id="PF02902">
    <property type="entry name" value="Peptidase_C48"/>
    <property type="match status" value="1"/>
</dbReference>
<keyword evidence="2" id="KW-0645">Protease</keyword>
<feature type="compositionally biased region" description="Basic and acidic residues" evidence="5">
    <location>
        <begin position="1"/>
        <end position="19"/>
    </location>
</feature>
<dbReference type="WBParaSite" id="ACRNAN_Path_229.g853.t1">
    <property type="protein sequence ID" value="ACRNAN_Path_229.g853.t1"/>
    <property type="gene ID" value="ACRNAN_Path_229.g853"/>
</dbReference>
<dbReference type="GO" id="GO:0060255">
    <property type="term" value="P:regulation of macromolecule metabolic process"/>
    <property type="evidence" value="ECO:0007669"/>
    <property type="project" value="UniProtKB-ARBA"/>
</dbReference>
<keyword evidence="4" id="KW-0788">Thiol protease</keyword>
<dbReference type="GO" id="GO:0005634">
    <property type="term" value="C:nucleus"/>
    <property type="evidence" value="ECO:0007669"/>
    <property type="project" value="TreeGrafter"/>
</dbReference>
<accession>A0A914C4X2</accession>
<dbReference type="SUPFAM" id="SSF54001">
    <property type="entry name" value="Cysteine proteinases"/>
    <property type="match status" value="1"/>
</dbReference>
<dbReference type="FunFam" id="3.40.395.10:FF:000001">
    <property type="entry name" value="Sentrin-specific protease 1"/>
    <property type="match status" value="1"/>
</dbReference>
<evidence type="ECO:0000256" key="4">
    <source>
        <dbReference type="ARBA" id="ARBA00022807"/>
    </source>
</evidence>
<keyword evidence="3" id="KW-0378">Hydrolase</keyword>
<dbReference type="InterPro" id="IPR003653">
    <property type="entry name" value="Peptidase_C48_C"/>
</dbReference>
<evidence type="ECO:0000256" key="1">
    <source>
        <dbReference type="ARBA" id="ARBA00005234"/>
    </source>
</evidence>
<dbReference type="GO" id="GO:0016929">
    <property type="term" value="F:deSUMOylase activity"/>
    <property type="evidence" value="ECO:0007669"/>
    <property type="project" value="TreeGrafter"/>
</dbReference>
<reference evidence="8" key="1">
    <citation type="submission" date="2022-11" db="UniProtKB">
        <authorList>
            <consortium name="WormBaseParasite"/>
        </authorList>
    </citation>
    <scope>IDENTIFICATION</scope>
</reference>
<evidence type="ECO:0000256" key="2">
    <source>
        <dbReference type="ARBA" id="ARBA00022670"/>
    </source>
</evidence>
<name>A0A914C4X2_9BILA</name>
<dbReference type="InterPro" id="IPR038765">
    <property type="entry name" value="Papain-like_cys_pep_sf"/>
</dbReference>
<evidence type="ECO:0000256" key="3">
    <source>
        <dbReference type="ARBA" id="ARBA00022801"/>
    </source>
</evidence>
<evidence type="ECO:0000259" key="6">
    <source>
        <dbReference type="PROSITE" id="PS50600"/>
    </source>
</evidence>